<organism evidence="1 2">
    <name type="scientific">Labilithrix luteola</name>
    <dbReference type="NCBI Taxonomy" id="1391654"/>
    <lineage>
        <taxon>Bacteria</taxon>
        <taxon>Pseudomonadati</taxon>
        <taxon>Myxococcota</taxon>
        <taxon>Polyangia</taxon>
        <taxon>Polyangiales</taxon>
        <taxon>Labilitrichaceae</taxon>
        <taxon>Labilithrix</taxon>
    </lineage>
</organism>
<gene>
    <name evidence="1" type="ORF">AKJ09_06632</name>
</gene>
<evidence type="ECO:0000313" key="2">
    <source>
        <dbReference type="Proteomes" id="UP000064967"/>
    </source>
</evidence>
<dbReference type="EMBL" id="CP012333">
    <property type="protein sequence ID" value="AKU99968.1"/>
    <property type="molecule type" value="Genomic_DNA"/>
</dbReference>
<reference evidence="1 2" key="1">
    <citation type="submission" date="2015-08" db="EMBL/GenBank/DDBJ databases">
        <authorList>
            <person name="Babu N.S."/>
            <person name="Beckwith C.J."/>
            <person name="Beseler K.G."/>
            <person name="Brison A."/>
            <person name="Carone J.V."/>
            <person name="Caskin T.P."/>
            <person name="Diamond M."/>
            <person name="Durham M.E."/>
            <person name="Foxe J.M."/>
            <person name="Go M."/>
            <person name="Henderson B.A."/>
            <person name="Jones I.B."/>
            <person name="McGettigan J.A."/>
            <person name="Micheletti S.J."/>
            <person name="Nasrallah M.E."/>
            <person name="Ortiz D."/>
            <person name="Piller C.R."/>
            <person name="Privatt S.R."/>
            <person name="Schneider S.L."/>
            <person name="Sharp S."/>
            <person name="Smith T.C."/>
            <person name="Stanton J.D."/>
            <person name="Ullery H.E."/>
            <person name="Wilson R.J."/>
            <person name="Serrano M.G."/>
            <person name="Buck G."/>
            <person name="Lee V."/>
            <person name="Wang Y."/>
            <person name="Carvalho R."/>
            <person name="Voegtly L."/>
            <person name="Shi R."/>
            <person name="Duckworth R."/>
            <person name="Johnson A."/>
            <person name="Loviza R."/>
            <person name="Walstead R."/>
            <person name="Shah Z."/>
            <person name="Kiflezghi M."/>
            <person name="Wade K."/>
            <person name="Ball S.L."/>
            <person name="Bradley K.W."/>
            <person name="Asai D.J."/>
            <person name="Bowman C.A."/>
            <person name="Russell D.A."/>
            <person name="Pope W.H."/>
            <person name="Jacobs-Sera D."/>
            <person name="Hendrix R.W."/>
            <person name="Hatfull G.F."/>
        </authorList>
    </citation>
    <scope>NUCLEOTIDE SEQUENCE [LARGE SCALE GENOMIC DNA]</scope>
    <source>
        <strain evidence="1 2">DSM 27648</strain>
    </source>
</reference>
<proteinExistence type="predicted"/>
<sequence length="265" mass="28687">MGTLAVSSPASAQEIQLTGPLAGAPSVHRLRNYREGRFELALGPGFTLLDEYQRTIFVAGRLQYNIFDWLGVGVFGGFGAANISTDLTDKINSTATRNSRTAVNLPSNGDYADQTGKLKWMAAPQVTFSPFRGKLALFQKLFVDTDLYLHAGAAFVGVEERGDCGVGKCTQATNPNAFATNTRTAIAPTFGLGLTLYATNFVSINVEYRAFPFSWNRGGFDTRGAGPDASFPDNQINSEDRTFKFNQMVFVAAGFYLPTSPKVSD</sequence>
<keyword evidence="2" id="KW-1185">Reference proteome</keyword>
<dbReference type="InterPro" id="IPR030820">
    <property type="entry name" value="OMP_myx_plus_Proteobacteria"/>
</dbReference>
<accession>A0A0K1Q2H3</accession>
<dbReference type="AlphaFoldDB" id="A0A0K1Q2H3"/>
<evidence type="ECO:0000313" key="1">
    <source>
        <dbReference type="EMBL" id="AKU99968.1"/>
    </source>
</evidence>
<dbReference type="Proteomes" id="UP000064967">
    <property type="component" value="Chromosome"/>
</dbReference>
<evidence type="ECO:0008006" key="3">
    <source>
        <dbReference type="Google" id="ProtNLM"/>
    </source>
</evidence>
<protein>
    <recommendedName>
        <fullName evidence="3">Outer membrane protein beta-barrel domain-containing protein</fullName>
    </recommendedName>
</protein>
<dbReference type="KEGG" id="llu:AKJ09_06632"/>
<dbReference type="NCBIfam" id="TIGR04565">
    <property type="entry name" value="OMP_myx_plus"/>
    <property type="match status" value="1"/>
</dbReference>
<name>A0A0K1Q2H3_9BACT</name>